<dbReference type="AlphaFoldDB" id="A0A9F5JG25"/>
<feature type="domain" description="Fibronectin type-III" evidence="1">
    <location>
        <begin position="547"/>
        <end position="641"/>
    </location>
</feature>
<feature type="domain" description="Fibronectin type-III" evidence="1">
    <location>
        <begin position="643"/>
        <end position="739"/>
    </location>
</feature>
<dbReference type="InterPro" id="IPR048997">
    <property type="entry name" value="Stonustoxin-like_helical"/>
</dbReference>
<feature type="non-terminal residue" evidence="3">
    <location>
        <position position="1"/>
    </location>
</feature>
<dbReference type="InterPro" id="IPR052090">
    <property type="entry name" value="Cytolytic_pore-forming_toxin"/>
</dbReference>
<dbReference type="GeneID" id="112543264"/>
<evidence type="ECO:0000313" key="2">
    <source>
        <dbReference type="Proteomes" id="UP000695026"/>
    </source>
</evidence>
<evidence type="ECO:0000259" key="1">
    <source>
        <dbReference type="PROSITE" id="PS50853"/>
    </source>
</evidence>
<protein>
    <submittedName>
        <fullName evidence="3">Verrucotoxin subunit beta-like</fullName>
    </submittedName>
</protein>
<proteinExistence type="predicted"/>
<dbReference type="InterPro" id="IPR013783">
    <property type="entry name" value="Ig-like_fold"/>
</dbReference>
<dbReference type="InterPro" id="IPR040581">
    <property type="entry name" value="Thioredoxin_11"/>
</dbReference>
<keyword evidence="2" id="KW-1185">Reference proteome</keyword>
<dbReference type="InterPro" id="IPR003961">
    <property type="entry name" value="FN3_dom"/>
</dbReference>
<dbReference type="CDD" id="cd00063">
    <property type="entry name" value="FN3"/>
    <property type="match status" value="2"/>
</dbReference>
<reference evidence="3" key="1">
    <citation type="submission" date="2025-08" db="UniProtKB">
        <authorList>
            <consortium name="RefSeq"/>
        </authorList>
    </citation>
    <scope>IDENTIFICATION</scope>
    <source>
        <tissue evidence="3">Liver</tissue>
    </source>
</reference>
<organism evidence="2 3">
    <name type="scientific">Python bivittatus</name>
    <name type="common">Burmese python</name>
    <name type="synonym">Python molurus bivittatus</name>
    <dbReference type="NCBI Taxonomy" id="176946"/>
    <lineage>
        <taxon>Eukaryota</taxon>
        <taxon>Metazoa</taxon>
        <taxon>Chordata</taxon>
        <taxon>Craniata</taxon>
        <taxon>Vertebrata</taxon>
        <taxon>Euteleostomi</taxon>
        <taxon>Lepidosauria</taxon>
        <taxon>Squamata</taxon>
        <taxon>Bifurcata</taxon>
        <taxon>Unidentata</taxon>
        <taxon>Episquamata</taxon>
        <taxon>Toxicofera</taxon>
        <taxon>Serpentes</taxon>
        <taxon>Henophidia</taxon>
        <taxon>Pythonidae</taxon>
        <taxon>Python</taxon>
    </lineage>
</organism>
<dbReference type="PANTHER" id="PTHR31594">
    <property type="entry name" value="AIG1-TYPE G DOMAIN-CONTAINING PROTEIN"/>
    <property type="match status" value="1"/>
</dbReference>
<sequence>RAEGALPGQGEALLVSKQALQMAALGRPFQLGMLRPPLPLGVPFLWPFTCNALLLQAALPCLCPVAGITLWDPGVLTRNIETQLQPSTETQVIAFDTLSNKAHALNVSASLKASFLGGLVTVDGAAKYLCDTPESAYQARMALKYSATTYFKQMTMCQIGQEHIMYPEVFEQDTATHVVTGILYGANAFFIFDQMAFSSDSLQNIQAKLHVMVTKMPLLSLSKAGQGGGICLDEQEKAAVAKCSCIFYGDFALDRNPTTYEEALRIYSKLPKMLGSNGERSVPVKVWLFPLSRLNSRAARLVREVSSRVISDTEKALEKLMELDKRCNDLLKDSITTTFPEILKKIVRFKDLCEEYRLGLQKQLATILPSIRGGGARDDVLINLLRKNEQSAFNTASLHRFLDLKYQEIYFIKFFLDLSKGKVSSQDDLVKRILDPRIDTVLAYTFTSLQAREPYLDKLNAVLDQASGSVPKASVQEKDSTPWFEDRKILERAQDAAMVFAGFSQGYHLGKIRFIVTSKPDESNPGAEIVRYPSGCLEGTRLKLLSKPRQPLIDAVSCDRFQLTFQPAESEKGVTSGYYVQYRVFGEEKWMFAYVNGTEETFWVMGLEAKTKYEFRYAMESKLGLSHFSDVSGVVETTPRSSPPGKPTLVERGSCFPFQIQIIWSCPSFVADGIVIKQYKLRYRKRAENGWYEYKTGKKMETVWMSRTTVRNMVALQVVAIYEDGFESEPSEEALQGDF</sequence>
<dbReference type="RefSeq" id="XP_025033271.1">
    <property type="nucleotide sequence ID" value="XM_025177503.1"/>
</dbReference>
<evidence type="ECO:0000313" key="3">
    <source>
        <dbReference type="RefSeq" id="XP_025033271.1"/>
    </source>
</evidence>
<dbReference type="Gene3D" id="2.60.40.10">
    <property type="entry name" value="Immunoglobulins"/>
    <property type="match status" value="2"/>
</dbReference>
<dbReference type="KEGG" id="pbi:112543264"/>
<name>A0A9F5JG25_PYTBI</name>
<dbReference type="OMA" id="HITYPEV"/>
<accession>A0A9F5JG25</accession>
<dbReference type="OrthoDB" id="8954335at2759"/>
<dbReference type="PROSITE" id="PS50853">
    <property type="entry name" value="FN3"/>
    <property type="match status" value="2"/>
</dbReference>
<dbReference type="PANTHER" id="PTHR31594:SF16">
    <property type="entry name" value="SI:CH211-281L24.3"/>
    <property type="match status" value="1"/>
</dbReference>
<dbReference type="Pfam" id="PF18078">
    <property type="entry name" value="Thioredoxin_11"/>
    <property type="match status" value="1"/>
</dbReference>
<dbReference type="Pfam" id="PF00041">
    <property type="entry name" value="fn3"/>
    <property type="match status" value="1"/>
</dbReference>
<dbReference type="Proteomes" id="UP000695026">
    <property type="component" value="Unplaced"/>
</dbReference>
<dbReference type="InterPro" id="IPR036116">
    <property type="entry name" value="FN3_sf"/>
</dbReference>
<dbReference type="SUPFAM" id="SSF49265">
    <property type="entry name" value="Fibronectin type III"/>
    <property type="match status" value="1"/>
</dbReference>
<dbReference type="Pfam" id="PF21109">
    <property type="entry name" value="Stonustoxin_helical"/>
    <property type="match status" value="1"/>
</dbReference>
<gene>
    <name evidence="3" type="primary">LOC112543264</name>
</gene>